<reference evidence="2 3" key="1">
    <citation type="submission" date="2018-08" db="EMBL/GenBank/DDBJ databases">
        <title>Mucilaginibacter sp. MYSH2.</title>
        <authorList>
            <person name="Seo T."/>
        </authorList>
    </citation>
    <scope>NUCLEOTIDE SEQUENCE [LARGE SCALE GENOMIC DNA]</scope>
    <source>
        <strain evidence="2 3">MYSH2</strain>
    </source>
</reference>
<evidence type="ECO:0000313" key="2">
    <source>
        <dbReference type="EMBL" id="RFZ89918.1"/>
    </source>
</evidence>
<evidence type="ECO:0000259" key="1">
    <source>
        <dbReference type="Pfam" id="PF13643"/>
    </source>
</evidence>
<name>A0A372NM43_9SPHI</name>
<comment type="caution">
    <text evidence="2">The sequence shown here is derived from an EMBL/GenBank/DDBJ whole genome shotgun (WGS) entry which is preliminary data.</text>
</comment>
<dbReference type="OrthoDB" id="4558460at2"/>
<dbReference type="Proteomes" id="UP000264217">
    <property type="component" value="Unassembled WGS sequence"/>
</dbReference>
<dbReference type="InterPro" id="IPR025285">
    <property type="entry name" value="DUF4145"/>
</dbReference>
<dbReference type="AlphaFoldDB" id="A0A372NM43"/>
<sequence length="232" mass="26529">MKKEIWRQFTENLPCPSCENGVLKYCGEYIRRETLESRLDNNFGPAGIVSPAARFLETGNLECSTCKEAVIFVRSREEDVRHLDDDGFEIDFIKPLYYFPAPPIINIPLSCAPVISELLKVSFQLFWIDLGSCANKIRTAAECIMDHLQVPKLDTLNARIIELKKTRPTISEHLMAIKWIGNSGSHNINITKDLVLDGYEIMEYVLEQIFDDREKQLSLLVQKINKNKGSSF</sequence>
<gene>
    <name evidence="2" type="ORF">D0C36_24045</name>
</gene>
<proteinExistence type="predicted"/>
<dbReference type="Pfam" id="PF13643">
    <property type="entry name" value="DUF4145"/>
    <property type="match status" value="1"/>
</dbReference>
<evidence type="ECO:0000313" key="3">
    <source>
        <dbReference type="Proteomes" id="UP000264217"/>
    </source>
</evidence>
<protein>
    <submittedName>
        <fullName evidence="2">DUF4145 domain-containing protein</fullName>
    </submittedName>
</protein>
<dbReference type="EMBL" id="QWDC01000009">
    <property type="protein sequence ID" value="RFZ89918.1"/>
    <property type="molecule type" value="Genomic_DNA"/>
</dbReference>
<feature type="domain" description="DUF4145" evidence="1">
    <location>
        <begin position="123"/>
        <end position="203"/>
    </location>
</feature>
<accession>A0A372NM43</accession>
<dbReference type="RefSeq" id="WP_117394289.1">
    <property type="nucleotide sequence ID" value="NZ_QWDC01000009.1"/>
</dbReference>
<keyword evidence="3" id="KW-1185">Reference proteome</keyword>
<organism evidence="2 3">
    <name type="scientific">Mucilaginibacter conchicola</name>
    <dbReference type="NCBI Taxonomy" id="2303333"/>
    <lineage>
        <taxon>Bacteria</taxon>
        <taxon>Pseudomonadati</taxon>
        <taxon>Bacteroidota</taxon>
        <taxon>Sphingobacteriia</taxon>
        <taxon>Sphingobacteriales</taxon>
        <taxon>Sphingobacteriaceae</taxon>
        <taxon>Mucilaginibacter</taxon>
    </lineage>
</organism>